<evidence type="ECO:0000256" key="1">
    <source>
        <dbReference type="ARBA" id="ARBA00007749"/>
    </source>
</evidence>
<proteinExistence type="inferred from homology"/>
<reference evidence="7" key="1">
    <citation type="submission" date="2024-03" db="EMBL/GenBank/DDBJ databases">
        <title>Chitinophaga horti sp. nov., isolated from garden soil.</title>
        <authorList>
            <person name="Lee D.S."/>
            <person name="Han D.M."/>
            <person name="Baek J.H."/>
            <person name="Choi D.G."/>
            <person name="Jeon J.H."/>
            <person name="Jeon C.O."/>
        </authorList>
    </citation>
    <scope>NUCLEOTIDE SEQUENCE [LARGE SCALE GENOMIC DNA]</scope>
    <source>
        <strain evidence="7">GPA1</strain>
    </source>
</reference>
<keyword evidence="2" id="KW-0479">Metal-binding</keyword>
<protein>
    <submittedName>
        <fullName evidence="6">MBL fold metallo-hydrolase</fullName>
    </submittedName>
</protein>
<keyword evidence="7" id="KW-1185">Reference proteome</keyword>
<sequence>MARIIPLSEGSFTVDGTKQFVPFDDRNDQLKDRAAGSLLVEIQPFLVITDRDIILLDTGLGFRNADGILQLHQNLIDNGINPMEVTKVLMSHLHKDHSGGVIVTDPVTGDRSLSFPHATYYVSKPELDYAFAHDGKSYQKEDFDLLAQRDNVVFTEGEGTIDGYIHYEWSGGHCPQHQVFLIDDGEDKVFFGGDEAPQNSQMRSRFVAKYDYDGKRASELRQAYLERGITEGWTFLFYHDTKQPTTKFQS</sequence>
<feature type="domain" description="Metallo-beta-lactamase" evidence="5">
    <location>
        <begin position="41"/>
        <end position="239"/>
    </location>
</feature>
<dbReference type="InterPro" id="IPR051013">
    <property type="entry name" value="MBL_superfamily_lactonases"/>
</dbReference>
<evidence type="ECO:0000313" key="7">
    <source>
        <dbReference type="Proteomes" id="UP001485459"/>
    </source>
</evidence>
<keyword evidence="4" id="KW-0862">Zinc</keyword>
<name>A0ABZ2YIL3_9BACT</name>
<organism evidence="6 7">
    <name type="scientific">Chitinophaga pollutisoli</name>
    <dbReference type="NCBI Taxonomy" id="3133966"/>
    <lineage>
        <taxon>Bacteria</taxon>
        <taxon>Pseudomonadati</taxon>
        <taxon>Bacteroidota</taxon>
        <taxon>Chitinophagia</taxon>
        <taxon>Chitinophagales</taxon>
        <taxon>Chitinophagaceae</taxon>
        <taxon>Chitinophaga</taxon>
    </lineage>
</organism>
<dbReference type="InterPro" id="IPR001279">
    <property type="entry name" value="Metallo-B-lactamas"/>
</dbReference>
<dbReference type="PANTHER" id="PTHR42978:SF6">
    <property type="entry name" value="QUORUM-QUENCHING LACTONASE YTNP-RELATED"/>
    <property type="match status" value="1"/>
</dbReference>
<comment type="similarity">
    <text evidence="1">Belongs to the metallo-beta-lactamase superfamily.</text>
</comment>
<gene>
    <name evidence="6" type="ORF">WJU16_15685</name>
</gene>
<evidence type="ECO:0000256" key="4">
    <source>
        <dbReference type="ARBA" id="ARBA00022833"/>
    </source>
</evidence>
<dbReference type="PANTHER" id="PTHR42978">
    <property type="entry name" value="QUORUM-QUENCHING LACTONASE YTNP-RELATED-RELATED"/>
    <property type="match status" value="1"/>
</dbReference>
<evidence type="ECO:0000259" key="5">
    <source>
        <dbReference type="SMART" id="SM00849"/>
    </source>
</evidence>
<dbReference type="SMART" id="SM00849">
    <property type="entry name" value="Lactamase_B"/>
    <property type="match status" value="1"/>
</dbReference>
<dbReference type="EMBL" id="CP149822">
    <property type="protein sequence ID" value="WZN39443.1"/>
    <property type="molecule type" value="Genomic_DNA"/>
</dbReference>
<dbReference type="Proteomes" id="UP001485459">
    <property type="component" value="Chromosome"/>
</dbReference>
<evidence type="ECO:0000256" key="2">
    <source>
        <dbReference type="ARBA" id="ARBA00022723"/>
    </source>
</evidence>
<dbReference type="RefSeq" id="WP_341834429.1">
    <property type="nucleotide sequence ID" value="NZ_CP149822.1"/>
</dbReference>
<dbReference type="SUPFAM" id="SSF56281">
    <property type="entry name" value="Metallo-hydrolase/oxidoreductase"/>
    <property type="match status" value="1"/>
</dbReference>
<evidence type="ECO:0000313" key="6">
    <source>
        <dbReference type="EMBL" id="WZN39443.1"/>
    </source>
</evidence>
<dbReference type="InterPro" id="IPR036866">
    <property type="entry name" value="RibonucZ/Hydroxyglut_hydro"/>
</dbReference>
<dbReference type="Gene3D" id="3.60.15.10">
    <property type="entry name" value="Ribonuclease Z/Hydroxyacylglutathione hydrolase-like"/>
    <property type="match status" value="1"/>
</dbReference>
<keyword evidence="3" id="KW-0378">Hydrolase</keyword>
<dbReference type="Pfam" id="PF00753">
    <property type="entry name" value="Lactamase_B"/>
    <property type="match status" value="1"/>
</dbReference>
<evidence type="ECO:0000256" key="3">
    <source>
        <dbReference type="ARBA" id="ARBA00022801"/>
    </source>
</evidence>
<accession>A0ABZ2YIL3</accession>